<evidence type="ECO:0008006" key="8">
    <source>
        <dbReference type="Google" id="ProtNLM"/>
    </source>
</evidence>
<protein>
    <recommendedName>
        <fullName evidence="8">Transmembrane protein 134</fullName>
    </recommendedName>
</protein>
<proteinExistence type="inferred from homology"/>
<dbReference type="PANTHER" id="PTHR13558">
    <property type="entry name" value="TRANSMEMBRANE PROTEIN 134"/>
    <property type="match status" value="1"/>
</dbReference>
<dbReference type="InterPro" id="IPR008590">
    <property type="entry name" value="TMEM_230/134"/>
</dbReference>
<feature type="transmembrane region" description="Helical" evidence="6">
    <location>
        <begin position="118"/>
        <end position="141"/>
    </location>
</feature>
<keyword evidence="4 6" id="KW-1133">Transmembrane helix</keyword>
<dbReference type="EMBL" id="HACG01013326">
    <property type="protein sequence ID" value="CEK60191.1"/>
    <property type="molecule type" value="Transcribed_RNA"/>
</dbReference>
<name>A0A0B6YWS9_9EUPU</name>
<evidence type="ECO:0000256" key="2">
    <source>
        <dbReference type="ARBA" id="ARBA00007743"/>
    </source>
</evidence>
<dbReference type="PANTHER" id="PTHR13558:SF1">
    <property type="entry name" value="TRANSMEMBRANE PROTEIN 134"/>
    <property type="match status" value="1"/>
</dbReference>
<gene>
    <name evidence="7" type="primary">ORF38672</name>
</gene>
<accession>A0A0B6YWS9</accession>
<keyword evidence="5 6" id="KW-0472">Membrane</keyword>
<evidence type="ECO:0000313" key="7">
    <source>
        <dbReference type="EMBL" id="CEK60191.1"/>
    </source>
</evidence>
<evidence type="ECO:0000256" key="3">
    <source>
        <dbReference type="ARBA" id="ARBA00022692"/>
    </source>
</evidence>
<organism evidence="7">
    <name type="scientific">Arion vulgaris</name>
    <dbReference type="NCBI Taxonomy" id="1028688"/>
    <lineage>
        <taxon>Eukaryota</taxon>
        <taxon>Metazoa</taxon>
        <taxon>Spiralia</taxon>
        <taxon>Lophotrochozoa</taxon>
        <taxon>Mollusca</taxon>
        <taxon>Gastropoda</taxon>
        <taxon>Heterobranchia</taxon>
        <taxon>Euthyneura</taxon>
        <taxon>Panpulmonata</taxon>
        <taxon>Eupulmonata</taxon>
        <taxon>Stylommatophora</taxon>
        <taxon>Helicina</taxon>
        <taxon>Arionoidea</taxon>
        <taxon>Arionidae</taxon>
        <taxon>Arion</taxon>
    </lineage>
</organism>
<reference evidence="7" key="1">
    <citation type="submission" date="2014-12" db="EMBL/GenBank/DDBJ databases">
        <title>Insight into the proteome of Arion vulgaris.</title>
        <authorList>
            <person name="Aradska J."/>
            <person name="Bulat T."/>
            <person name="Smidak R."/>
            <person name="Sarate P."/>
            <person name="Gangsoo J."/>
            <person name="Sialana F."/>
            <person name="Bilban M."/>
            <person name="Lubec G."/>
        </authorList>
    </citation>
    <scope>NUCLEOTIDE SEQUENCE</scope>
    <source>
        <tissue evidence="7">Skin</tissue>
    </source>
</reference>
<sequence>MMASDYWVNSGAQGEEPVVPYGSTSSNPVVAKIRNNDDTDIQLHDFKGVNFKEPLISETNTHIPSEKKCAVRPTSLHSLLSSPSNSDHHHRHSEFLETSFIQRQSWIRHPKVREHWKIILTSAFLSLLGIALMLTGIAIAITPSRGYHCLIFGIIGLLCIIPGGYHFVYIYCAALGRPGYEFENLPVLR</sequence>
<feature type="transmembrane region" description="Helical" evidence="6">
    <location>
        <begin position="147"/>
        <end position="172"/>
    </location>
</feature>
<dbReference type="Pfam" id="PF05915">
    <property type="entry name" value="TMEM_230_134"/>
    <property type="match status" value="1"/>
</dbReference>
<evidence type="ECO:0000256" key="4">
    <source>
        <dbReference type="ARBA" id="ARBA00022989"/>
    </source>
</evidence>
<dbReference type="AlphaFoldDB" id="A0A0B6YWS9"/>
<comment type="similarity">
    <text evidence="2">Belongs to the TMEM134/TMEM230 family.</text>
</comment>
<keyword evidence="3 6" id="KW-0812">Transmembrane</keyword>
<comment type="subcellular location">
    <subcellularLocation>
        <location evidence="1">Membrane</location>
        <topology evidence="1">Multi-pass membrane protein</topology>
    </subcellularLocation>
</comment>
<dbReference type="InterPro" id="IPR039714">
    <property type="entry name" value="TMEM134"/>
</dbReference>
<evidence type="ECO:0000256" key="5">
    <source>
        <dbReference type="ARBA" id="ARBA00023136"/>
    </source>
</evidence>
<dbReference type="GO" id="GO:0016020">
    <property type="term" value="C:membrane"/>
    <property type="evidence" value="ECO:0007669"/>
    <property type="project" value="UniProtKB-SubCell"/>
</dbReference>
<evidence type="ECO:0000256" key="1">
    <source>
        <dbReference type="ARBA" id="ARBA00004141"/>
    </source>
</evidence>
<evidence type="ECO:0000256" key="6">
    <source>
        <dbReference type="SAM" id="Phobius"/>
    </source>
</evidence>